<evidence type="ECO:0000256" key="5">
    <source>
        <dbReference type="SAM" id="Phobius"/>
    </source>
</evidence>
<dbReference type="Proteomes" id="UP000326570">
    <property type="component" value="Unassembled WGS sequence"/>
</dbReference>
<feature type="transmembrane region" description="Helical" evidence="5">
    <location>
        <begin position="211"/>
        <end position="228"/>
    </location>
</feature>
<feature type="transmembrane region" description="Helical" evidence="5">
    <location>
        <begin position="235"/>
        <end position="251"/>
    </location>
</feature>
<feature type="domain" description="O-antigen ligase-related" evidence="6">
    <location>
        <begin position="242"/>
        <end position="405"/>
    </location>
</feature>
<proteinExistence type="predicted"/>
<keyword evidence="2 5" id="KW-0812">Transmembrane</keyword>
<protein>
    <submittedName>
        <fullName evidence="7">O-antigen ligase family protein</fullName>
    </submittedName>
</protein>
<accession>A0A5N1J408</accession>
<dbReference type="InterPro" id="IPR051533">
    <property type="entry name" value="WaaL-like"/>
</dbReference>
<dbReference type="RefSeq" id="WP_150901779.1">
    <property type="nucleotide sequence ID" value="NZ_VTWT01000001.1"/>
</dbReference>
<feature type="transmembrane region" description="Helical" evidence="5">
    <location>
        <begin position="115"/>
        <end position="134"/>
    </location>
</feature>
<feature type="transmembrane region" description="Helical" evidence="5">
    <location>
        <begin position="60"/>
        <end position="81"/>
    </location>
</feature>
<evidence type="ECO:0000256" key="4">
    <source>
        <dbReference type="ARBA" id="ARBA00023136"/>
    </source>
</evidence>
<evidence type="ECO:0000256" key="3">
    <source>
        <dbReference type="ARBA" id="ARBA00022989"/>
    </source>
</evidence>
<evidence type="ECO:0000259" key="6">
    <source>
        <dbReference type="Pfam" id="PF04932"/>
    </source>
</evidence>
<comment type="caution">
    <text evidence="7">The sequence shown here is derived from an EMBL/GenBank/DDBJ whole genome shotgun (WGS) entry which is preliminary data.</text>
</comment>
<feature type="transmembrane region" description="Helical" evidence="5">
    <location>
        <begin position="170"/>
        <end position="191"/>
    </location>
</feature>
<dbReference type="Pfam" id="PF04932">
    <property type="entry name" value="Wzy_C"/>
    <property type="match status" value="1"/>
</dbReference>
<evidence type="ECO:0000313" key="8">
    <source>
        <dbReference type="Proteomes" id="UP000326570"/>
    </source>
</evidence>
<organism evidence="7 8">
    <name type="scientific">Adhaeribacter soli</name>
    <dbReference type="NCBI Taxonomy" id="2607655"/>
    <lineage>
        <taxon>Bacteria</taxon>
        <taxon>Pseudomonadati</taxon>
        <taxon>Bacteroidota</taxon>
        <taxon>Cytophagia</taxon>
        <taxon>Cytophagales</taxon>
        <taxon>Hymenobacteraceae</taxon>
        <taxon>Adhaeribacter</taxon>
    </lineage>
</organism>
<feature type="transmembrane region" description="Helical" evidence="5">
    <location>
        <begin position="15"/>
        <end position="31"/>
    </location>
</feature>
<dbReference type="InterPro" id="IPR007016">
    <property type="entry name" value="O-antigen_ligase-rel_domated"/>
</dbReference>
<keyword evidence="8" id="KW-1185">Reference proteome</keyword>
<evidence type="ECO:0000256" key="1">
    <source>
        <dbReference type="ARBA" id="ARBA00004141"/>
    </source>
</evidence>
<comment type="subcellular location">
    <subcellularLocation>
        <location evidence="1">Membrane</location>
        <topology evidence="1">Multi-pass membrane protein</topology>
    </subcellularLocation>
</comment>
<keyword evidence="4 5" id="KW-0472">Membrane</keyword>
<feature type="transmembrane region" description="Helical" evidence="5">
    <location>
        <begin position="427"/>
        <end position="446"/>
    </location>
</feature>
<evidence type="ECO:0000256" key="2">
    <source>
        <dbReference type="ARBA" id="ARBA00022692"/>
    </source>
</evidence>
<feature type="transmembrane region" description="Helical" evidence="5">
    <location>
        <begin position="140"/>
        <end position="158"/>
    </location>
</feature>
<keyword evidence="3 5" id="KW-1133">Transmembrane helix</keyword>
<feature type="transmembrane region" description="Helical" evidence="5">
    <location>
        <begin position="37"/>
        <end position="53"/>
    </location>
</feature>
<feature type="transmembrane region" description="Helical" evidence="5">
    <location>
        <begin position="397"/>
        <end position="415"/>
    </location>
</feature>
<keyword evidence="7" id="KW-0436">Ligase</keyword>
<reference evidence="7 8" key="1">
    <citation type="submission" date="2019-09" db="EMBL/GenBank/DDBJ databases">
        <title>Genome sequence of Adhaeribacter sp. M2.</title>
        <authorList>
            <person name="Srinivasan S."/>
        </authorList>
    </citation>
    <scope>NUCLEOTIDE SEQUENCE [LARGE SCALE GENOMIC DNA]</scope>
    <source>
        <strain evidence="7 8">M2</strain>
    </source>
</reference>
<dbReference type="GO" id="GO:0016020">
    <property type="term" value="C:membrane"/>
    <property type="evidence" value="ECO:0007669"/>
    <property type="project" value="UniProtKB-SubCell"/>
</dbReference>
<dbReference type="EMBL" id="VTWT01000001">
    <property type="protein sequence ID" value="KAA9345636.1"/>
    <property type="molecule type" value="Genomic_DNA"/>
</dbReference>
<dbReference type="AlphaFoldDB" id="A0A5N1J408"/>
<feature type="transmembrane region" description="Helical" evidence="5">
    <location>
        <begin position="87"/>
        <end position="103"/>
    </location>
</feature>
<gene>
    <name evidence="7" type="ORF">F0P94_00675</name>
</gene>
<name>A0A5N1J408_9BACT</name>
<dbReference type="GO" id="GO:0016874">
    <property type="term" value="F:ligase activity"/>
    <property type="evidence" value="ECO:0007669"/>
    <property type="project" value="UniProtKB-KW"/>
</dbReference>
<evidence type="ECO:0000313" key="7">
    <source>
        <dbReference type="EMBL" id="KAA9345636.1"/>
    </source>
</evidence>
<sequence>MILPGKIQLKISEKTVFWAFGTILIGAISVGLIKNTVFALLAPLSVIFLFLALNNYRILYYLLIFSLPFSIHTPVGGGLTLDVPTEPLMVALMGCYLLSFLLGARPDKRFFSHPLIILTGLLYFWALFLTLYSVDTLKSVKYMLAKAWYIVPFLLFTGSYVKSVKDVRKILWIFLVPLTLIVSIALVKHALLGFAFDAVQQAVVPFFRNHVIYAAIIALAIPYVFTLLQLERKSLKGILLVILVILLLGVAFSYTRASWLSLPIAAFYYLAIRFKITKLGVATAYLGAALGLGYMINQNTYMLYAPEYEKTIFYGDNFEKHLEATYNFEDVSGMERVYRWVAAVNMAYDKPLIGSGPNTFYPEYKKHTVKSFRTYVSDNPEKSTTHNYFLLQLAEQGIIGAVLLLILVAYLLILPQTLYHRTRKPEYRALITGAGLCLVVIIFHLTLNELIEVDKVGSFFYISIALLVKLDLWTREERRQETLLETAGK</sequence>
<feature type="transmembrane region" description="Helical" evidence="5">
    <location>
        <begin position="279"/>
        <end position="296"/>
    </location>
</feature>
<dbReference type="PANTHER" id="PTHR37422:SF13">
    <property type="entry name" value="LIPOPOLYSACCHARIDE BIOSYNTHESIS PROTEIN PA4999-RELATED"/>
    <property type="match status" value="1"/>
</dbReference>
<dbReference type="PANTHER" id="PTHR37422">
    <property type="entry name" value="TEICHURONIC ACID BIOSYNTHESIS PROTEIN TUAE"/>
    <property type="match status" value="1"/>
</dbReference>